<accession>A0A4Y8PGJ4</accession>
<reference evidence="2 3" key="1">
    <citation type="submission" date="2016-05" db="EMBL/GenBank/DDBJ databases">
        <title>Diversity and Homogeneity among Thermoacidophilic Verrucomicrobia Methanotrophs Linked with Geographical Origin.</title>
        <authorList>
            <person name="Erikstad H.-A."/>
            <person name="Smestad N.B."/>
            <person name="Ceballos R.M."/>
            <person name="Birkeland N.-K."/>
        </authorList>
    </citation>
    <scope>NUCLEOTIDE SEQUENCE [LARGE SCALE GENOMIC DNA]</scope>
    <source>
        <strain evidence="2 3">Phi</strain>
    </source>
</reference>
<proteinExistence type="predicted"/>
<comment type="caution">
    <text evidence="2">The sequence shown here is derived from an EMBL/GenBank/DDBJ whole genome shotgun (WGS) entry which is preliminary data.</text>
</comment>
<dbReference type="RefSeq" id="WP_134439397.1">
    <property type="nucleotide sequence ID" value="NZ_LXQC01000090.1"/>
</dbReference>
<feature type="transmembrane region" description="Helical" evidence="1">
    <location>
        <begin position="82"/>
        <end position="105"/>
    </location>
</feature>
<keyword evidence="1" id="KW-1133">Transmembrane helix</keyword>
<evidence type="ECO:0000256" key="1">
    <source>
        <dbReference type="SAM" id="Phobius"/>
    </source>
</evidence>
<organism evidence="2 3">
    <name type="scientific">Methylacidiphilum caldifontis</name>
    <dbReference type="NCBI Taxonomy" id="2795386"/>
    <lineage>
        <taxon>Bacteria</taxon>
        <taxon>Pseudomonadati</taxon>
        <taxon>Verrucomicrobiota</taxon>
        <taxon>Methylacidiphilae</taxon>
        <taxon>Methylacidiphilales</taxon>
        <taxon>Methylacidiphilaceae</taxon>
        <taxon>Methylacidiphilum (ex Ratnadevi et al. 2023)</taxon>
    </lineage>
</organism>
<keyword evidence="3" id="KW-1185">Reference proteome</keyword>
<keyword evidence="1" id="KW-0472">Membrane</keyword>
<protein>
    <submittedName>
        <fullName evidence="2">Uncharacterized protein</fullName>
    </submittedName>
</protein>
<dbReference type="AlphaFoldDB" id="A0A4Y8PGJ4"/>
<evidence type="ECO:0000313" key="3">
    <source>
        <dbReference type="Proteomes" id="UP000297713"/>
    </source>
</evidence>
<dbReference type="EMBL" id="LXQC01000090">
    <property type="protein sequence ID" value="TFE71158.1"/>
    <property type="molecule type" value="Genomic_DNA"/>
</dbReference>
<gene>
    <name evidence="2" type="ORF">A7Q10_05350</name>
</gene>
<evidence type="ECO:0000313" key="2">
    <source>
        <dbReference type="EMBL" id="TFE71158.1"/>
    </source>
</evidence>
<dbReference type="Proteomes" id="UP000297713">
    <property type="component" value="Unassembled WGS sequence"/>
</dbReference>
<name>A0A4Y8PGJ4_9BACT</name>
<keyword evidence="1" id="KW-0812">Transmembrane</keyword>
<dbReference type="OrthoDB" id="196657at2"/>
<sequence length="131" mass="14506">MKKVGSCLVALALIWIGGGQLFILQSIAWTRMFNDYSRSLPWYKAIGKTLGGKESCQLCKKIPRSFDGPPLKNWPQLTDKDLMLVLFASGFSSHFLVLDSFVAYLEFSFSCPSGEPPPTPPPKAIAVYRAC</sequence>